<dbReference type="InterPro" id="IPR001202">
    <property type="entry name" value="WW_dom"/>
</dbReference>
<dbReference type="Gene3D" id="1.25.40.10">
    <property type="entry name" value="Tetratricopeptide repeat domain"/>
    <property type="match status" value="1"/>
</dbReference>
<dbReference type="SUPFAM" id="SSF51045">
    <property type="entry name" value="WW domain"/>
    <property type="match status" value="1"/>
</dbReference>
<dbReference type="Gene3D" id="1.20.920.60">
    <property type="match status" value="1"/>
</dbReference>
<dbReference type="OrthoDB" id="1924189at2759"/>
<dbReference type="Gene3D" id="2.20.70.10">
    <property type="match status" value="2"/>
</dbReference>
<comment type="caution">
    <text evidence="4">The sequence shown here is derived from an EMBL/GenBank/DDBJ whole genome shotgun (WGS) entry which is preliminary data.</text>
</comment>
<evidence type="ECO:0000256" key="2">
    <source>
        <dbReference type="SAM" id="MobiDB-lite"/>
    </source>
</evidence>
<reference evidence="4 5" key="1">
    <citation type="submission" date="2017-12" db="EMBL/GenBank/DDBJ databases">
        <title>Sequencing, de novo assembly and annotation of complete genome of a new Thraustochytrid species, strain FCC1311.</title>
        <authorList>
            <person name="Sedici K."/>
            <person name="Godart F."/>
            <person name="Aiese Cigliano R."/>
            <person name="Sanseverino W."/>
            <person name="Barakat M."/>
            <person name="Ortet P."/>
            <person name="Marechal E."/>
            <person name="Cagnac O."/>
            <person name="Amato A."/>
        </authorList>
    </citation>
    <scope>NUCLEOTIDE SEQUENCE [LARGE SCALE GENOMIC DNA]</scope>
</reference>
<sequence>MQRRRRTQRAKAAVVSPSLGSPSPGAPESDGNGFSATASVLQQGIPEYDAVSDAYCTYTDSKSFRASPYFKLTVAPQQSRAAQEADLVEEVLRRREVNQYNAVRTKGSAAGSRELYLMKLAFLREGLVEDIKRKFHRLKAIIERGVASERWTAAAVEAHVNAAALAMRPALELVQKRSVQVTEAVQAWRAELGDRFARFTWRDYNYLLKMAADLDFLGQTLPGGRANILDGLGLAAERNPLLTTVDLDALADQQHAAQSPNCMQFHAIVDAETAEQDAALDAKELEGFGEAPEGCVSPLKPDTLHESLEDLSPGIGQAGILTLAQDSPSRPPRERSEKALDKWALPVQREKKIKPRRELRRALEVEGLTELSLRELARQPSELAQGVLGAVRVLLLNPREPLPPRSEFKWNRLVGELLQNPTRLLRRLSLFQGQRDISVSRAKFLRPIFQDERFDPARVRHVSPAAAQLCIWCLSKASKFVFSVEHCFDFTAHLENTADRSSALISGLKQEIRDMKQHILGEKATRDLAAAKVLTVQKPPRARLQIKHFIVEQPREEPENVIVWQRTQNTSKACKAGAEEEEDMAPPAGAMRVTAACVQRATQTHVYEAAFNAADRVHGSKPSASADIIKSEDIDASSENGARDAADEENIRIAGKPKAQRVALTEKIVYLAGSVVADEGEFIWRGGVHHLGFGCLLATVHRMQDPEREFRISTLHVKTGEKETVHLPGTFVRTLLALHSGNGDGAQKFLLGLIDCRMTATMCRALVRMRHSCTVIIPHPRFGLEISGVRLNMQLKVGRNGDVLIKAQELTGDDLPGGDMRPGFPLLTTTIPYEELKVLGMPNVASLVDRLEIHASGNTDARTLEMSPVLFREQDIYVSGFHVDTLTVSMRERGATIRIEARVHKVGVLKKEATLQSFKDELDHAFLTLQELTNGDDRSAKALMGLDEYPNRVAAETILDRLIILPWPENRTGQRLEFASWQECGLRMQVRLHKIEICQILVGPRSTLFDARRQIEQVASIKSQQLQRPETERIPSKFLFVQCPHKHEEVVSSAFDFFPTLEIHAVEEYSEDENSDDGEDGDDADSFFALPKPEGDTRKKRKKRRRRRRKKRVDFLAHLMERLGRKSPEELEAEEEARRLAEEKARKAAALEAKRKAEAERRRREVFFEELVQLPGTVSVRRGAKYFTPSVDLVDILERGDRIEIEGIRAMVSKNKKTQFDPCTVPLAKPFDVQPPAKTALTEGFDDDTLELAHTQDSSEGGEDRNAQDALESKESADARIGSAASKSSRGGIIEEDLDMGDQAKEYVDVEAFRVVRSPGKAIEIKNGFVSIEEGSQRLVTHADLRYNLHVGDFIRLDDRVLLELSDDPEDPFEPDYLTLKEPFPKPSMEHVRIQRVVVMELSEKEKEKSLLQKQKQEQAEKLRKARLEEEMRKTETFFEFTMSWRELVPMLGTGPLHPRQQDFWDQVSLEFSIRAVFKMLCTQWYPPSEGLDNGKFVKFLRELPGVINDRLTPTEVDLIFARAKGPAERKLSMRSFLDGALPEVALVHFPWLDERPAVRKFIETFILDWKECKRLKWAEAKRLAVVCEAKRQCAAKAIQKIVRGRISLKAYKIKRVATIRLQAQFKSFAFRGTFLKKVAHVRRARNIRKEEAKSIREARTKSRIYARAHLISGTCNIITISKHIKGSIMIHCYRPTDCETNSFTLTLDELRTTVEDATNISNYTDEDLYKSDCLRFALQRLQYRKRGDEYALVLGRKASKETGSKLLRQGVYVVATDRTKVLHIVTITEERGEYSFHAYNPVSGEIKSVLLSRKNLHQWFNYNEDADAITPPLLRPERLPDLLQYLVKRLILCRACGLETHRAMHKRGDDVLMLECDVQEQREHLMACRIQGLFRQRRAYNIIVRMIHRAFRKQWDRDSSRWYYVRFDTGEVSWTRPRLLGTLDLPDPPDVWETCQAEDGSAYYYHPLTGRTAWLSEHEAATRVQRLFRKTQGVEFRMDFASVVQALAFQRRTEVQYETAPDRLSSIANYALLMHTRNHDYARAKQLYTEALSKAPHSPLLLYAFSIFELVANGYPRKDTFSRAMRRIDEARRIDPKNEKFLSAKSAFFFWAVVSQPQSSDAWLNFAIVKQSIDHDYERAEKFFRKALDLDPTNQSAIDNYNDFLLNRLPGGRFEGGGPGDIARKRSSALSQDGEWYEMYDPEASQPEFSRFWFNDITQQSQWKEPNWDLEWIQRRKRAKIINEHDGWSQFSDSVTGSCFYYRLDTGVAQWDCPPYLANFFGVPLAH</sequence>
<proteinExistence type="predicted"/>
<feature type="domain" description="WW" evidence="3">
    <location>
        <begin position="1947"/>
        <end position="1980"/>
    </location>
</feature>
<dbReference type="SUPFAM" id="SSF48452">
    <property type="entry name" value="TPR-like"/>
    <property type="match status" value="1"/>
</dbReference>
<organism evidence="4 5">
    <name type="scientific">Hondaea fermentalgiana</name>
    <dbReference type="NCBI Taxonomy" id="2315210"/>
    <lineage>
        <taxon>Eukaryota</taxon>
        <taxon>Sar</taxon>
        <taxon>Stramenopiles</taxon>
        <taxon>Bigyra</taxon>
        <taxon>Labyrinthulomycetes</taxon>
        <taxon>Thraustochytrida</taxon>
        <taxon>Thraustochytriidae</taxon>
        <taxon>Hondaea</taxon>
    </lineage>
</organism>
<dbReference type="CDD" id="cd00201">
    <property type="entry name" value="WW"/>
    <property type="match status" value="1"/>
</dbReference>
<evidence type="ECO:0000256" key="1">
    <source>
        <dbReference type="SAM" id="Coils"/>
    </source>
</evidence>
<keyword evidence="5" id="KW-1185">Reference proteome</keyword>
<dbReference type="InParanoid" id="A0A2R5GTS2"/>
<dbReference type="Gene3D" id="1.10.238.10">
    <property type="entry name" value="EF-hand"/>
    <property type="match status" value="1"/>
</dbReference>
<accession>A0A2R5GTS2</accession>
<feature type="compositionally biased region" description="Low complexity" evidence="2">
    <location>
        <begin position="12"/>
        <end position="27"/>
    </location>
</feature>
<dbReference type="InterPro" id="IPR011990">
    <property type="entry name" value="TPR-like_helical_dom_sf"/>
</dbReference>
<feature type="coiled-coil region" evidence="1">
    <location>
        <begin position="1131"/>
        <end position="1161"/>
    </location>
</feature>
<keyword evidence="1" id="KW-0175">Coiled coil</keyword>
<name>A0A2R5GTS2_9STRA</name>
<dbReference type="Proteomes" id="UP000241890">
    <property type="component" value="Unassembled WGS sequence"/>
</dbReference>
<evidence type="ECO:0000259" key="3">
    <source>
        <dbReference type="PROSITE" id="PS50020"/>
    </source>
</evidence>
<evidence type="ECO:0000313" key="4">
    <source>
        <dbReference type="EMBL" id="GBG32043.1"/>
    </source>
</evidence>
<feature type="domain" description="WW" evidence="3">
    <location>
        <begin position="2197"/>
        <end position="2229"/>
    </location>
</feature>
<protein>
    <recommendedName>
        <fullName evidence="3">WW domain-containing protein</fullName>
    </recommendedName>
</protein>
<feature type="coiled-coil region" evidence="1">
    <location>
        <begin position="1400"/>
        <end position="1433"/>
    </location>
</feature>
<evidence type="ECO:0000313" key="5">
    <source>
        <dbReference type="Proteomes" id="UP000241890"/>
    </source>
</evidence>
<feature type="compositionally biased region" description="Basic residues" evidence="2">
    <location>
        <begin position="1098"/>
        <end position="1110"/>
    </location>
</feature>
<dbReference type="PROSITE" id="PS50020">
    <property type="entry name" value="WW_DOMAIN_2"/>
    <property type="match status" value="2"/>
</dbReference>
<feature type="compositionally biased region" description="Acidic residues" evidence="2">
    <location>
        <begin position="1069"/>
        <end position="1085"/>
    </location>
</feature>
<feature type="compositionally biased region" description="Basic and acidic residues" evidence="2">
    <location>
        <begin position="1262"/>
        <end position="1278"/>
    </location>
</feature>
<feature type="region of interest" description="Disordered" evidence="2">
    <location>
        <begin position="1"/>
        <end position="35"/>
    </location>
</feature>
<feature type="region of interest" description="Disordered" evidence="2">
    <location>
        <begin position="1069"/>
        <end position="1110"/>
    </location>
</feature>
<gene>
    <name evidence="4" type="ORF">FCC1311_082682</name>
</gene>
<feature type="region of interest" description="Disordered" evidence="2">
    <location>
        <begin position="624"/>
        <end position="648"/>
    </location>
</feature>
<dbReference type="EMBL" id="BEYU01000113">
    <property type="protein sequence ID" value="GBG32043.1"/>
    <property type="molecule type" value="Genomic_DNA"/>
</dbReference>
<feature type="region of interest" description="Disordered" evidence="2">
    <location>
        <begin position="1254"/>
        <end position="1288"/>
    </location>
</feature>
<dbReference type="InterPro" id="IPR036020">
    <property type="entry name" value="WW_dom_sf"/>
</dbReference>
<dbReference type="SMART" id="SM00456">
    <property type="entry name" value="WW"/>
    <property type="match status" value="4"/>
</dbReference>